<comment type="caution">
    <text evidence="4">The sequence shown here is derived from an EMBL/GenBank/DDBJ whole genome shotgun (WGS) entry which is preliminary data.</text>
</comment>
<accession>A0ABQ1GHP7</accession>
<feature type="transmembrane region" description="Helical" evidence="3">
    <location>
        <begin position="195"/>
        <end position="215"/>
    </location>
</feature>
<feature type="transmembrane region" description="Helical" evidence="3">
    <location>
        <begin position="87"/>
        <end position="109"/>
    </location>
</feature>
<evidence type="ECO:0000256" key="1">
    <source>
        <dbReference type="ARBA" id="ARBA00010690"/>
    </source>
</evidence>
<organism evidence="4 5">
    <name type="scientific">Sphingomonas psychrolutea</name>
    <dbReference type="NCBI Taxonomy" id="1259676"/>
    <lineage>
        <taxon>Bacteria</taxon>
        <taxon>Pseudomonadati</taxon>
        <taxon>Pseudomonadota</taxon>
        <taxon>Alphaproteobacteria</taxon>
        <taxon>Sphingomonadales</taxon>
        <taxon>Sphingomonadaceae</taxon>
        <taxon>Sphingomonas</taxon>
    </lineage>
</organism>
<name>A0ABQ1GHP7_9SPHN</name>
<sequence>MAEDFGEKTESPTAKRKRDAAEQGDILKSREFATALVILAGCGWLAVMGPSLVGACKEVMASSFAFDHRDVEDFAPFRALAQSGWKLAPALGSLLIVTFVAAILSQAGLGHLGFNGTLLAPKASRINPGSGLKRIFGPQGWIELGKSLLKVVLLGSIGWYMLGQVAHTTIGLASTNIGTAVGALGGIFLRVLFTMAFGLVIIAGIDVPIQILQLLRKLRMSKQAIKDENKETEGSPEAKGAMRQRQREMATRNMRKAVSEAHVILTNPTHFAVALRYDRASDQVPVVVAKGRGVIALAIRELGAENRVPVLEYPSLARAVYYTSREGQEVRDDLYVALATILAFVFGLNAEAGGTPATTPPPVLVPTTARFDENGVKES</sequence>
<keyword evidence="3" id="KW-0472">Membrane</keyword>
<keyword evidence="4" id="KW-0282">Flagellum</keyword>
<feature type="transmembrane region" description="Helical" evidence="3">
    <location>
        <begin position="32"/>
        <end position="53"/>
    </location>
</feature>
<keyword evidence="3" id="KW-0812">Transmembrane</keyword>
<protein>
    <submittedName>
        <fullName evidence="4">Flagellar biosynthesis protein FlhB</fullName>
    </submittedName>
</protein>
<dbReference type="SUPFAM" id="SSF160544">
    <property type="entry name" value="EscU C-terminal domain-like"/>
    <property type="match status" value="1"/>
</dbReference>
<reference evidence="5" key="1">
    <citation type="journal article" date="2019" name="Int. J. Syst. Evol. Microbiol.">
        <title>The Global Catalogue of Microorganisms (GCM) 10K type strain sequencing project: providing services to taxonomists for standard genome sequencing and annotation.</title>
        <authorList>
            <consortium name="The Broad Institute Genomics Platform"/>
            <consortium name="The Broad Institute Genome Sequencing Center for Infectious Disease"/>
            <person name="Wu L."/>
            <person name="Ma J."/>
        </authorList>
    </citation>
    <scope>NUCLEOTIDE SEQUENCE [LARGE SCALE GENOMIC DNA]</scope>
    <source>
        <strain evidence="5">CGMCC 1.10106</strain>
    </source>
</reference>
<dbReference type="PANTHER" id="PTHR30531:SF12">
    <property type="entry name" value="FLAGELLAR BIOSYNTHETIC PROTEIN FLHB"/>
    <property type="match status" value="1"/>
</dbReference>
<dbReference type="InterPro" id="IPR006135">
    <property type="entry name" value="T3SS_substrate_exporter"/>
</dbReference>
<dbReference type="RefSeq" id="WP_188446019.1">
    <property type="nucleotide sequence ID" value="NZ_BMDW01000006.1"/>
</dbReference>
<feature type="region of interest" description="Disordered" evidence="2">
    <location>
        <begin position="1"/>
        <end position="22"/>
    </location>
</feature>
<dbReference type="InterPro" id="IPR029025">
    <property type="entry name" value="T3SS_substrate_exporter_C"/>
</dbReference>
<evidence type="ECO:0000313" key="5">
    <source>
        <dbReference type="Proteomes" id="UP000618591"/>
    </source>
</evidence>
<evidence type="ECO:0000256" key="2">
    <source>
        <dbReference type="SAM" id="MobiDB-lite"/>
    </source>
</evidence>
<proteinExistence type="inferred from homology"/>
<dbReference type="Gene3D" id="3.40.1690.10">
    <property type="entry name" value="secretion proteins EscU"/>
    <property type="match status" value="1"/>
</dbReference>
<keyword evidence="5" id="KW-1185">Reference proteome</keyword>
<comment type="similarity">
    <text evidence="1">Belongs to the type III secretion exporter family.</text>
</comment>
<dbReference type="EMBL" id="BMDW01000006">
    <property type="protein sequence ID" value="GGA43911.1"/>
    <property type="molecule type" value="Genomic_DNA"/>
</dbReference>
<dbReference type="PRINTS" id="PR00950">
    <property type="entry name" value="TYPE3IMSPROT"/>
</dbReference>
<keyword evidence="3" id="KW-1133">Transmembrane helix</keyword>
<dbReference type="PANTHER" id="PTHR30531">
    <property type="entry name" value="FLAGELLAR BIOSYNTHETIC PROTEIN FLHB"/>
    <property type="match status" value="1"/>
</dbReference>
<feature type="compositionally biased region" description="Basic and acidic residues" evidence="2">
    <location>
        <begin position="1"/>
        <end position="10"/>
    </location>
</feature>
<evidence type="ECO:0000256" key="3">
    <source>
        <dbReference type="SAM" id="Phobius"/>
    </source>
</evidence>
<keyword evidence="4" id="KW-0969">Cilium</keyword>
<dbReference type="Pfam" id="PF01312">
    <property type="entry name" value="Bac_export_2"/>
    <property type="match status" value="1"/>
</dbReference>
<evidence type="ECO:0000313" key="4">
    <source>
        <dbReference type="EMBL" id="GGA43911.1"/>
    </source>
</evidence>
<gene>
    <name evidence="4" type="primary">flhB</name>
    <name evidence="4" type="ORF">GCM10011395_12640</name>
</gene>
<dbReference type="Proteomes" id="UP000618591">
    <property type="component" value="Unassembled WGS sequence"/>
</dbReference>
<keyword evidence="4" id="KW-0966">Cell projection</keyword>